<gene>
    <name evidence="2" type="ORF">ABR189_04045</name>
</gene>
<comment type="caution">
    <text evidence="2">The sequence shown here is derived from an EMBL/GenBank/DDBJ whole genome shotgun (WGS) entry which is preliminary data.</text>
</comment>
<evidence type="ECO:0000313" key="3">
    <source>
        <dbReference type="Proteomes" id="UP001549749"/>
    </source>
</evidence>
<feature type="transmembrane region" description="Helical" evidence="1">
    <location>
        <begin position="77"/>
        <end position="94"/>
    </location>
</feature>
<keyword evidence="1" id="KW-0472">Membrane</keyword>
<evidence type="ECO:0000256" key="1">
    <source>
        <dbReference type="SAM" id="Phobius"/>
    </source>
</evidence>
<dbReference type="RefSeq" id="WP_354659162.1">
    <property type="nucleotide sequence ID" value="NZ_JBEXAC010000001.1"/>
</dbReference>
<dbReference type="Proteomes" id="UP001549749">
    <property type="component" value="Unassembled WGS sequence"/>
</dbReference>
<proteinExistence type="predicted"/>
<protein>
    <recommendedName>
        <fullName evidence="4">Copper chaperone NosL</fullName>
    </recommendedName>
</protein>
<name>A0ABV2T1M5_9BACT</name>
<sequence length="194" mass="21937">MMTKYSTIIVFLCTLLMVGGFFYPFWQIVLEAPQYPEGLSMQIWVSGLSGNVEQINGLNHYIGMKHIHAEDFPEFRIIPFVLGAIIITGLITTLKRSVKWLKGLCIFLLSFGIVGAIDLYRWEYDYGHNLDPTAAIKVPGMTYQPPLLGYKQLLNFLAGSFPDTGGYLVIIPALIIIGVLVFEIRRKKQQYELA</sequence>
<feature type="transmembrane region" description="Helical" evidence="1">
    <location>
        <begin position="164"/>
        <end position="182"/>
    </location>
</feature>
<keyword evidence="1" id="KW-0812">Transmembrane</keyword>
<feature type="transmembrane region" description="Helical" evidence="1">
    <location>
        <begin position="101"/>
        <end position="122"/>
    </location>
</feature>
<dbReference type="EMBL" id="JBEXAC010000001">
    <property type="protein sequence ID" value="MET6996520.1"/>
    <property type="molecule type" value="Genomic_DNA"/>
</dbReference>
<evidence type="ECO:0000313" key="2">
    <source>
        <dbReference type="EMBL" id="MET6996520.1"/>
    </source>
</evidence>
<reference evidence="2 3" key="1">
    <citation type="submission" date="2024-06" db="EMBL/GenBank/DDBJ databases">
        <title>Chitinophaga defluvii sp. nov., isolated from municipal sewage.</title>
        <authorList>
            <person name="Zhang L."/>
        </authorList>
    </citation>
    <scope>NUCLEOTIDE SEQUENCE [LARGE SCALE GENOMIC DNA]</scope>
    <source>
        <strain evidence="2 3">H8</strain>
    </source>
</reference>
<keyword evidence="3" id="KW-1185">Reference proteome</keyword>
<accession>A0ABV2T1M5</accession>
<feature type="transmembrane region" description="Helical" evidence="1">
    <location>
        <begin position="7"/>
        <end position="26"/>
    </location>
</feature>
<organism evidence="2 3">
    <name type="scientific">Chitinophaga defluvii</name>
    <dbReference type="NCBI Taxonomy" id="3163343"/>
    <lineage>
        <taxon>Bacteria</taxon>
        <taxon>Pseudomonadati</taxon>
        <taxon>Bacteroidota</taxon>
        <taxon>Chitinophagia</taxon>
        <taxon>Chitinophagales</taxon>
        <taxon>Chitinophagaceae</taxon>
        <taxon>Chitinophaga</taxon>
    </lineage>
</organism>
<evidence type="ECO:0008006" key="4">
    <source>
        <dbReference type="Google" id="ProtNLM"/>
    </source>
</evidence>
<keyword evidence="1" id="KW-1133">Transmembrane helix</keyword>